<comment type="caution">
    <text evidence="5">The sequence shown here is derived from an EMBL/GenBank/DDBJ whole genome shotgun (WGS) entry which is preliminary data.</text>
</comment>
<evidence type="ECO:0000313" key="6">
    <source>
        <dbReference type="Proteomes" id="UP000184089"/>
    </source>
</evidence>
<keyword evidence="2" id="KW-0963">Cytoplasm</keyword>
<organism evidence="5 6">
    <name type="scientific">Bittarella massiliensis</name>
    <name type="common">ex Durand et al. 2017</name>
    <dbReference type="NCBI Taxonomy" id="1720313"/>
    <lineage>
        <taxon>Bacteria</taxon>
        <taxon>Bacillati</taxon>
        <taxon>Bacillota</taxon>
        <taxon>Clostridia</taxon>
        <taxon>Eubacteriales</taxon>
        <taxon>Oscillospiraceae</taxon>
        <taxon>Bittarella (ex Durand et al. 2017)</taxon>
    </lineage>
</organism>
<dbReference type="NCBIfam" id="TIGR00082">
    <property type="entry name" value="rbfA"/>
    <property type="match status" value="1"/>
</dbReference>
<dbReference type="Proteomes" id="UP000474718">
    <property type="component" value="Unassembled WGS sequence"/>
</dbReference>
<reference evidence="4 7" key="3">
    <citation type="journal article" date="2019" name="Nat. Med.">
        <title>A library of human gut bacterial isolates paired with longitudinal multiomics data enables mechanistic microbiome research.</title>
        <authorList>
            <person name="Poyet M."/>
            <person name="Groussin M."/>
            <person name="Gibbons S.M."/>
            <person name="Avila-Pacheco J."/>
            <person name="Jiang X."/>
            <person name="Kearney S.M."/>
            <person name="Perrotta A.R."/>
            <person name="Berdy B."/>
            <person name="Zhao S."/>
            <person name="Lieberman T.D."/>
            <person name="Swanson P.K."/>
            <person name="Smith M."/>
            <person name="Roesemann S."/>
            <person name="Alexander J.E."/>
            <person name="Rich S.A."/>
            <person name="Livny J."/>
            <person name="Vlamakis H."/>
            <person name="Clish C."/>
            <person name="Bullock K."/>
            <person name="Deik A."/>
            <person name="Scott J."/>
            <person name="Pierce K.A."/>
            <person name="Xavier R.J."/>
            <person name="Alm E.J."/>
        </authorList>
    </citation>
    <scope>NUCLEOTIDE SEQUENCE [LARGE SCALE GENOMIC DNA]</scope>
    <source>
        <strain evidence="4 7">BIOML-A2</strain>
    </source>
</reference>
<dbReference type="EMBL" id="JANGAB010000003">
    <property type="protein sequence ID" value="MCQ4949600.1"/>
    <property type="molecule type" value="Genomic_DNA"/>
</dbReference>
<protein>
    <recommendedName>
        <fullName evidence="2">Ribosome-binding factor A</fullName>
    </recommendedName>
</protein>
<keyword evidence="1 2" id="KW-0690">Ribosome biogenesis</keyword>
<dbReference type="PROSITE" id="PS01319">
    <property type="entry name" value="RBFA"/>
    <property type="match status" value="1"/>
</dbReference>
<comment type="subcellular location">
    <subcellularLocation>
        <location evidence="2">Cytoplasm</location>
    </subcellularLocation>
</comment>
<evidence type="ECO:0000313" key="5">
    <source>
        <dbReference type="EMBL" id="SHG31866.1"/>
    </source>
</evidence>
<dbReference type="HAMAP" id="MF_00003">
    <property type="entry name" value="RbfA"/>
    <property type="match status" value="1"/>
</dbReference>
<evidence type="ECO:0000256" key="2">
    <source>
        <dbReference type="HAMAP-Rule" id="MF_00003"/>
    </source>
</evidence>
<dbReference type="PANTHER" id="PTHR33515">
    <property type="entry name" value="RIBOSOME-BINDING FACTOR A, CHLOROPLASTIC-RELATED"/>
    <property type="match status" value="1"/>
</dbReference>
<evidence type="ECO:0000256" key="1">
    <source>
        <dbReference type="ARBA" id="ARBA00022517"/>
    </source>
</evidence>
<dbReference type="PANTHER" id="PTHR33515:SF1">
    <property type="entry name" value="RIBOSOME-BINDING FACTOR A, CHLOROPLASTIC-RELATED"/>
    <property type="match status" value="1"/>
</dbReference>
<dbReference type="GO" id="GO:0005829">
    <property type="term" value="C:cytosol"/>
    <property type="evidence" value="ECO:0007669"/>
    <property type="project" value="TreeGrafter"/>
</dbReference>
<comment type="function">
    <text evidence="2">One of several proteins that assist in the late maturation steps of the functional core of the 30S ribosomal subunit. Associates with free 30S ribosomal subunits (but not with 30S subunits that are part of 70S ribosomes or polysomes). Required for efficient processing of 16S rRNA. May interact with the 5'-terminal helix region of 16S rRNA.</text>
</comment>
<reference evidence="3" key="4">
    <citation type="submission" date="2022-06" db="EMBL/GenBank/DDBJ databases">
        <title>Isolation of gut microbiota from human fecal samples.</title>
        <authorList>
            <person name="Pamer E.G."/>
            <person name="Barat B."/>
            <person name="Waligurski E."/>
            <person name="Medina S."/>
            <person name="Paddock L."/>
            <person name="Mostad J."/>
        </authorList>
    </citation>
    <scope>NUCLEOTIDE SEQUENCE</scope>
    <source>
        <strain evidence="3">DFI.7.96</strain>
    </source>
</reference>
<proteinExistence type="inferred from homology"/>
<gene>
    <name evidence="2 3" type="primary">rbfA</name>
    <name evidence="4" type="ORF">GT747_11525</name>
    <name evidence="3" type="ORF">NE646_07955</name>
    <name evidence="5" type="ORF">SAMN05444424_2092</name>
</gene>
<dbReference type="RefSeq" id="WP_021658649.1">
    <property type="nucleotide sequence ID" value="NZ_FQVY01000003.1"/>
</dbReference>
<dbReference type="GO" id="GO:0030490">
    <property type="term" value="P:maturation of SSU-rRNA"/>
    <property type="evidence" value="ECO:0007669"/>
    <property type="project" value="UniProtKB-UniRule"/>
</dbReference>
<dbReference type="Pfam" id="PF02033">
    <property type="entry name" value="RBFA"/>
    <property type="match status" value="1"/>
</dbReference>
<dbReference type="Gene3D" id="3.30.300.20">
    <property type="match status" value="1"/>
</dbReference>
<dbReference type="Proteomes" id="UP001205063">
    <property type="component" value="Unassembled WGS sequence"/>
</dbReference>
<dbReference type="EMBL" id="FQVY01000003">
    <property type="protein sequence ID" value="SHG31866.1"/>
    <property type="molecule type" value="Genomic_DNA"/>
</dbReference>
<sequence>MSSFRVNRISEDVKKELVDIIRVLKDPRIKHGVISIVKAEVTSDLSYATVYVSSLDGIEDAKEAVKGFESAAGYIRREIGNRLRLRRTPEFRFVADDSIAYSSEIFKKLDDIREKDRQNRQKDQTESD</sequence>
<keyword evidence="7" id="KW-1185">Reference proteome</keyword>
<comment type="subunit">
    <text evidence="2">Monomer. Binds 30S ribosomal subunits, but not 50S ribosomal subunits or 70S ribosomes.</text>
</comment>
<dbReference type="InterPro" id="IPR015946">
    <property type="entry name" value="KH_dom-like_a/b"/>
</dbReference>
<comment type="similarity">
    <text evidence="2">Belongs to the RbfA family.</text>
</comment>
<reference evidence="6" key="1">
    <citation type="submission" date="2016-11" db="EMBL/GenBank/DDBJ databases">
        <authorList>
            <person name="Jaros S."/>
            <person name="Januszkiewicz K."/>
            <person name="Wedrychowicz H."/>
        </authorList>
    </citation>
    <scope>NUCLEOTIDE SEQUENCE [LARGE SCALE GENOMIC DNA]</scope>
    <source>
        <strain evidence="6">DSM 4029</strain>
    </source>
</reference>
<name>A0AAQ1MF82_9FIRM</name>
<dbReference type="AlphaFoldDB" id="A0AAQ1MF82"/>
<accession>A0AAQ1MF82</accession>
<dbReference type="Proteomes" id="UP000184089">
    <property type="component" value="Unassembled WGS sequence"/>
</dbReference>
<dbReference type="InterPro" id="IPR023799">
    <property type="entry name" value="RbfA_dom_sf"/>
</dbReference>
<dbReference type="InterPro" id="IPR000238">
    <property type="entry name" value="RbfA"/>
</dbReference>
<evidence type="ECO:0000313" key="7">
    <source>
        <dbReference type="Proteomes" id="UP000474718"/>
    </source>
</evidence>
<evidence type="ECO:0000313" key="4">
    <source>
        <dbReference type="EMBL" id="MZL70383.1"/>
    </source>
</evidence>
<dbReference type="EMBL" id="WWVX01000008">
    <property type="protein sequence ID" value="MZL70383.1"/>
    <property type="molecule type" value="Genomic_DNA"/>
</dbReference>
<dbReference type="GO" id="GO:0043024">
    <property type="term" value="F:ribosomal small subunit binding"/>
    <property type="evidence" value="ECO:0007669"/>
    <property type="project" value="TreeGrafter"/>
</dbReference>
<dbReference type="InterPro" id="IPR020053">
    <property type="entry name" value="Ribosome-bd_factorA_CS"/>
</dbReference>
<reference evidence="5" key="2">
    <citation type="submission" date="2016-11" db="EMBL/GenBank/DDBJ databases">
        <authorList>
            <person name="Varghese N."/>
            <person name="Submissions S."/>
        </authorList>
    </citation>
    <scope>NUCLEOTIDE SEQUENCE</scope>
    <source>
        <strain evidence="5">DSM 4029</strain>
    </source>
</reference>
<dbReference type="SUPFAM" id="SSF89919">
    <property type="entry name" value="Ribosome-binding factor A, RbfA"/>
    <property type="match status" value="1"/>
</dbReference>
<evidence type="ECO:0000313" key="3">
    <source>
        <dbReference type="EMBL" id="MCQ4949600.1"/>
    </source>
</evidence>